<keyword evidence="2" id="KW-1185">Reference proteome</keyword>
<organism evidence="1 2">
    <name type="scientific">Brachionus calyciflorus</name>
    <dbReference type="NCBI Taxonomy" id="104777"/>
    <lineage>
        <taxon>Eukaryota</taxon>
        <taxon>Metazoa</taxon>
        <taxon>Spiralia</taxon>
        <taxon>Gnathifera</taxon>
        <taxon>Rotifera</taxon>
        <taxon>Eurotatoria</taxon>
        <taxon>Monogononta</taxon>
        <taxon>Pseudotrocha</taxon>
        <taxon>Ploima</taxon>
        <taxon>Brachionidae</taxon>
        <taxon>Brachionus</taxon>
    </lineage>
</organism>
<dbReference type="EMBL" id="CAJNOC010006330">
    <property type="protein sequence ID" value="CAF1075497.1"/>
    <property type="molecule type" value="Genomic_DNA"/>
</dbReference>
<protein>
    <submittedName>
        <fullName evidence="1">Uncharacterized protein</fullName>
    </submittedName>
</protein>
<dbReference type="OrthoDB" id="119028at2759"/>
<dbReference type="AlphaFoldDB" id="A0A814M781"/>
<reference evidence="1" key="1">
    <citation type="submission" date="2021-02" db="EMBL/GenBank/DDBJ databases">
        <authorList>
            <person name="Nowell W R."/>
        </authorList>
    </citation>
    <scope>NUCLEOTIDE SEQUENCE</scope>
    <source>
        <strain evidence="1">Ploen Becks lab</strain>
    </source>
</reference>
<feature type="non-terminal residue" evidence="1">
    <location>
        <position position="1"/>
    </location>
</feature>
<proteinExistence type="predicted"/>
<sequence>MLRHWSLDSLSDRQFIDHVNFTDKVWKLASEYLYGGKSVIRRLGNFKIFVLTEKEFINSMNADYLYSSIKKVFDCEKDAANQKGILLNPKSFMCNFEVALIKAIMHHLMSAT</sequence>
<evidence type="ECO:0000313" key="2">
    <source>
        <dbReference type="Proteomes" id="UP000663879"/>
    </source>
</evidence>
<gene>
    <name evidence="1" type="ORF">OXX778_LOCUS19942</name>
</gene>
<accession>A0A814M781</accession>
<name>A0A814M781_9BILA</name>
<evidence type="ECO:0000313" key="1">
    <source>
        <dbReference type="EMBL" id="CAF1075497.1"/>
    </source>
</evidence>
<dbReference type="Proteomes" id="UP000663879">
    <property type="component" value="Unassembled WGS sequence"/>
</dbReference>
<comment type="caution">
    <text evidence="1">The sequence shown here is derived from an EMBL/GenBank/DDBJ whole genome shotgun (WGS) entry which is preliminary data.</text>
</comment>